<accession>A0A1E7FS96</accession>
<dbReference type="OrthoDB" id="45517at2759"/>
<sequence>MMNDEGTNSSNNNTNDIIKTSSGSTIMKNIFSDSNEKESKTIDNEYGIGNGSDGSGGGGVGNYPEEKDVHYQYAIGHGDSYNEQTIQHNNKEERISVNYVDGSTTNTKGNIFSSDDSSRSINNDDESMCLVPHDECCLNRDCMYDDDICVHRNCINDGYLRFTLQWIGDDDYDLFVVTPDGTEISYNNFFDPTSMGKFGESVDQIGYGYHVENIYFPLAGAPPGIYTFFVRPFVTVEKSDQWTVTVVESWKVVDTVSGFGCSEDFFHYNKEPHYSSPPTQHPISSIVPVVTPSPTPQNYLPTNSPIMVDPPNRPPLGQEQDPISDNDSLLVPIGPPRSINEYCNAEFDECCVDLDCETAQDVCEQRTCIKGGNPRFTLIWTGDYDLDLFVITPDGVQISADDTYDMFSFGRYERDVDQSSFGFHVISIYFPMLDSPAGTYSYGVRSSANNDAEDSWTIDIYDEADLVETRDGFGDSVTYSYFRKSGIDKPQRPDPQPPRCSPIQEECCIDADCSDSPENICVQRTCISEGTLRITLEWIGDDDIQLYVETPENTIITRDSDRYEVSSSPSTFGFHVESVYFPTSGATFGTYRVYVSSLVIQGVGSDVWTVRIYESGGLVQEETGIGGSELYEYDRVATTLLPSSITSYLPITPVLTSIQPSMMPTTTPVPESQLDIASIPSTKPSMTALNTPIMNVDLCTVDLDCPGSSRVCVQKVCITDGNPRFTLQWSGEVTYNLRVVTTDGRFVSALSPFDPESGGTFEGPNLRLASGNNMENVYFPLQDGPSGLYAYSVTKSDEEEDDSNASWVITVSVNGERIAEQRGFGNSDLYSFQFGGSIAASNPQSIACETSSDCDSSNICIKKTCIQKGSPQFVLSYFGNSDITLSVVTPLETTINWQNPFDAESAGAFNDHTDPDRPDHHIENIYFSPEGQPGVYPYYIHSFLSGGEEDTWTVTIYVDGKEISNETGQGSSEVLFYVYSAMDLSPIDSPDQGVCGQLTVDNVCIEKGTPQFVLSWEGNYDVALSVVTPLKTTISWQNPVDLESGGKFSEYVDPNNPDHRIENIFFGSEINTPGIFPYYVHSFMSDGEGDIWTLSIYVDGEEISSETGEGSSEISFFDYYAGMNIPNESDSPASDQEICDQLSDGECCTNADCFPNEVCASRTCVDEGSPRFTLSWEGANDLDLMVVTPLETVISFSNLEDLESGGKFGEEFDQFEYGQHTENIFFPMGGGPIGQYSFYVRSFLSYGVDDQWTVRVYVDGKEELSFSGTGYSERLTYNFLPLPP</sequence>
<reference evidence="2 3" key="1">
    <citation type="submission" date="2016-09" db="EMBL/GenBank/DDBJ databases">
        <title>Extensive genetic diversity and differential bi-allelic expression allows diatom success in the polar Southern Ocean.</title>
        <authorList>
            <consortium name="DOE Joint Genome Institute"/>
            <person name="Mock T."/>
            <person name="Otillar R.P."/>
            <person name="Strauss J."/>
            <person name="Dupont C."/>
            <person name="Frickenhaus S."/>
            <person name="Maumus F."/>
            <person name="Mcmullan M."/>
            <person name="Sanges R."/>
            <person name="Schmutz J."/>
            <person name="Toseland A."/>
            <person name="Valas R."/>
            <person name="Veluchamy A."/>
            <person name="Ward B.J."/>
            <person name="Allen A."/>
            <person name="Barry K."/>
            <person name="Falciatore A."/>
            <person name="Ferrante M."/>
            <person name="Fortunato A.E."/>
            <person name="Gloeckner G."/>
            <person name="Gruber A."/>
            <person name="Hipkin R."/>
            <person name="Janech M."/>
            <person name="Kroth P."/>
            <person name="Leese F."/>
            <person name="Lindquist E."/>
            <person name="Lyon B.R."/>
            <person name="Martin J."/>
            <person name="Mayer C."/>
            <person name="Parker M."/>
            <person name="Quesneville H."/>
            <person name="Raymond J."/>
            <person name="Uhlig C."/>
            <person name="Valentin K.U."/>
            <person name="Worden A.Z."/>
            <person name="Armbrust E.V."/>
            <person name="Bowler C."/>
            <person name="Green B."/>
            <person name="Moulton V."/>
            <person name="Van Oosterhout C."/>
            <person name="Grigoriev I."/>
        </authorList>
    </citation>
    <scope>NUCLEOTIDE SEQUENCE [LARGE SCALE GENOMIC DNA]</scope>
    <source>
        <strain evidence="2 3">CCMP1102</strain>
    </source>
</reference>
<dbReference type="EMBL" id="KV784354">
    <property type="protein sequence ID" value="OEU21029.1"/>
    <property type="molecule type" value="Genomic_DNA"/>
</dbReference>
<feature type="region of interest" description="Disordered" evidence="1">
    <location>
        <begin position="1"/>
        <end position="20"/>
    </location>
</feature>
<proteinExistence type="predicted"/>
<organism evidence="2 3">
    <name type="scientific">Fragilariopsis cylindrus CCMP1102</name>
    <dbReference type="NCBI Taxonomy" id="635003"/>
    <lineage>
        <taxon>Eukaryota</taxon>
        <taxon>Sar</taxon>
        <taxon>Stramenopiles</taxon>
        <taxon>Ochrophyta</taxon>
        <taxon>Bacillariophyta</taxon>
        <taxon>Bacillariophyceae</taxon>
        <taxon>Bacillariophycidae</taxon>
        <taxon>Bacillariales</taxon>
        <taxon>Bacillariaceae</taxon>
        <taxon>Fragilariopsis</taxon>
    </lineage>
</organism>
<gene>
    <name evidence="2" type="ORF">FRACYDRAFT_234658</name>
</gene>
<evidence type="ECO:0000256" key="1">
    <source>
        <dbReference type="SAM" id="MobiDB-lite"/>
    </source>
</evidence>
<dbReference type="KEGG" id="fcy:FRACYDRAFT_234658"/>
<dbReference type="Proteomes" id="UP000095751">
    <property type="component" value="Unassembled WGS sequence"/>
</dbReference>
<dbReference type="InParanoid" id="A0A1E7FS96"/>
<keyword evidence="3" id="KW-1185">Reference proteome</keyword>
<evidence type="ECO:0000313" key="2">
    <source>
        <dbReference type="EMBL" id="OEU21029.1"/>
    </source>
</evidence>
<name>A0A1E7FS96_9STRA</name>
<protein>
    <submittedName>
        <fullName evidence="2">Uncharacterized protein</fullName>
    </submittedName>
</protein>
<evidence type="ECO:0000313" key="3">
    <source>
        <dbReference type="Proteomes" id="UP000095751"/>
    </source>
</evidence>